<dbReference type="GO" id="GO:0005681">
    <property type="term" value="C:spliceosomal complex"/>
    <property type="evidence" value="ECO:0007669"/>
    <property type="project" value="TreeGrafter"/>
</dbReference>
<keyword evidence="1" id="KW-0694">RNA-binding</keyword>
<feature type="compositionally biased region" description="Low complexity" evidence="3">
    <location>
        <begin position="65"/>
        <end position="91"/>
    </location>
</feature>
<dbReference type="Gene3D" id="1.20.1390.10">
    <property type="entry name" value="PWI domain"/>
    <property type="match status" value="1"/>
</dbReference>
<dbReference type="Pfam" id="PF01480">
    <property type="entry name" value="PWI"/>
    <property type="match status" value="1"/>
</dbReference>
<feature type="compositionally biased region" description="Pro residues" evidence="3">
    <location>
        <begin position="187"/>
        <end position="196"/>
    </location>
</feature>
<evidence type="ECO:0008006" key="8">
    <source>
        <dbReference type="Google" id="ProtNLM"/>
    </source>
</evidence>
<protein>
    <recommendedName>
        <fullName evidence="8">PWI domain-containing protein</fullName>
    </recommendedName>
</protein>
<feature type="compositionally biased region" description="Low complexity" evidence="3">
    <location>
        <begin position="336"/>
        <end position="351"/>
    </location>
</feature>
<organism evidence="6 7">
    <name type="scientific">Puccinia sorghi</name>
    <dbReference type="NCBI Taxonomy" id="27349"/>
    <lineage>
        <taxon>Eukaryota</taxon>
        <taxon>Fungi</taxon>
        <taxon>Dikarya</taxon>
        <taxon>Basidiomycota</taxon>
        <taxon>Pucciniomycotina</taxon>
        <taxon>Pucciniomycetes</taxon>
        <taxon>Pucciniales</taxon>
        <taxon>Pucciniaceae</taxon>
        <taxon>Puccinia</taxon>
    </lineage>
</organism>
<proteinExistence type="predicted"/>
<feature type="region of interest" description="Disordered" evidence="3">
    <location>
        <begin position="1"/>
        <end position="196"/>
    </location>
</feature>
<feature type="compositionally biased region" description="Pro residues" evidence="3">
    <location>
        <begin position="142"/>
        <end position="151"/>
    </location>
</feature>
<comment type="caution">
    <text evidence="6">The sequence shown here is derived from an EMBL/GenBank/DDBJ whole genome shotgun (WGS) entry which is preliminary data.</text>
</comment>
<dbReference type="Pfam" id="PF00076">
    <property type="entry name" value="RRM_1"/>
    <property type="match status" value="1"/>
</dbReference>
<dbReference type="AlphaFoldDB" id="A0A0L6UUM7"/>
<feature type="compositionally biased region" description="Polar residues" evidence="3">
    <location>
        <begin position="436"/>
        <end position="450"/>
    </location>
</feature>
<dbReference type="PANTHER" id="PTHR18806">
    <property type="entry name" value="RBM25 PROTEIN"/>
    <property type="match status" value="1"/>
</dbReference>
<feature type="coiled-coil region" evidence="2">
    <location>
        <begin position="575"/>
        <end position="602"/>
    </location>
</feature>
<dbReference type="OrthoDB" id="6275295at2759"/>
<feature type="region of interest" description="Disordered" evidence="3">
    <location>
        <begin position="511"/>
        <end position="539"/>
    </location>
</feature>
<dbReference type="EMBL" id="LAVV01008657">
    <property type="protein sequence ID" value="KNZ52241.1"/>
    <property type="molecule type" value="Genomic_DNA"/>
</dbReference>
<feature type="compositionally biased region" description="Polar residues" evidence="3">
    <location>
        <begin position="39"/>
        <end position="51"/>
    </location>
</feature>
<feature type="compositionally biased region" description="Pro residues" evidence="3">
    <location>
        <begin position="9"/>
        <end position="35"/>
    </location>
</feature>
<dbReference type="InterPro" id="IPR035979">
    <property type="entry name" value="RBD_domain_sf"/>
</dbReference>
<dbReference type="SMART" id="SM00311">
    <property type="entry name" value="PWI"/>
    <property type="match status" value="1"/>
</dbReference>
<feature type="region of interest" description="Disordered" evidence="3">
    <location>
        <begin position="388"/>
        <end position="491"/>
    </location>
</feature>
<sequence length="851" mass="93164">MYGNAAYPPYHPPNGQPTPVGYAPPPSNFPTPPGSTPFVPTSNQSPQQTPGFPSPQPGHPGGFGPTSQPAQPASQSSSSSSQPQHSPATQPGIPPPVVPPGHMPPFQHLPPPPGFPHLHPPPLLAPGILPQPHPHQFHHHPPPGSYFPPPNRHAGLGSHGQPHNINSIVSPPINLPPGSNATQNPSQPTPTLPSRPAPTEIFSLFVGSIAEGVDDAWLERLLGCAGHLVSLRRIRDPNGKPKPFGFAEYGDAESVLRCLKVVHGCSLPIDGGRGGEKTLMIKPDEKTKAKVDAYEANRIKTDQDAELDTQAVERLEGLISQMKDPDIVAATASDPNSSANNLNSNAKKNSAAHLQDLAPEDLPEESRGTITREIQFFRERAISKRVEAEKAAKEREKSHREASSGSPAGPRGYNATNGKAGYGSSNSTPMGPRGSATASAGANDPQSSSRPVGFVRAGQMAGAKAGTSSTPTSRADVTVALTDEEEEKLREDRRKRINHLEFKDRERRWETRERNRAQTNQREQQREKSIKEEEARLRHQTKTRLASWDDEIEMDRGKELFYSNRSKWRSIRRTFRQREEKSDRIDEELENEQLEAIRKESEDFLNRQAEMIAKMQDENRKAGLLQLDEGGKPIQLTFGGFGVNPNGSGKAGNPTGGALGLQPISLKKEPKVAGGLLGNGDDDDDGFKRKRALIPLTYDDDDSKQQAPENVAAARINIRFGKGHLTSKDSPGLSEEKRKLKMKEIVASVPTDKDALWKIPIKWDWLSESIINDKLKPFANKKIIDYLGLQEDELVVAIIDHIRARKDAQGLVEELEPVLAEEAEEFTLKFWRMLVFELRAAEAGITSTPVA</sequence>
<feature type="region of interest" description="Disordered" evidence="3">
    <location>
        <begin position="330"/>
        <end position="351"/>
    </location>
</feature>
<dbReference type="STRING" id="27349.A0A0L6UUM7"/>
<feature type="domain" description="PWI" evidence="5">
    <location>
        <begin position="754"/>
        <end position="851"/>
    </location>
</feature>
<feature type="compositionally biased region" description="Polar residues" evidence="3">
    <location>
        <begin position="177"/>
        <end position="186"/>
    </location>
</feature>
<dbReference type="InterPro" id="IPR012677">
    <property type="entry name" value="Nucleotide-bd_a/b_plait_sf"/>
</dbReference>
<dbReference type="InterPro" id="IPR034268">
    <property type="entry name" value="RBM25_RRM"/>
</dbReference>
<dbReference type="SMART" id="SM00360">
    <property type="entry name" value="RRM"/>
    <property type="match status" value="1"/>
</dbReference>
<keyword evidence="2" id="KW-0175">Coiled coil</keyword>
<gene>
    <name evidence="6" type="ORF">VP01_363g2</name>
</gene>
<evidence type="ECO:0000256" key="1">
    <source>
        <dbReference type="PROSITE-ProRule" id="PRU00176"/>
    </source>
</evidence>
<evidence type="ECO:0000259" key="4">
    <source>
        <dbReference type="PROSITE" id="PS50102"/>
    </source>
</evidence>
<evidence type="ECO:0000313" key="7">
    <source>
        <dbReference type="Proteomes" id="UP000037035"/>
    </source>
</evidence>
<dbReference type="Proteomes" id="UP000037035">
    <property type="component" value="Unassembled WGS sequence"/>
</dbReference>
<accession>A0A0L6UUM7</accession>
<evidence type="ECO:0000256" key="2">
    <source>
        <dbReference type="SAM" id="Coils"/>
    </source>
</evidence>
<dbReference type="InterPro" id="IPR052768">
    <property type="entry name" value="RBM25"/>
</dbReference>
<dbReference type="PANTHER" id="PTHR18806:SF4">
    <property type="entry name" value="RNA-BINDING PROTEIN 25"/>
    <property type="match status" value="1"/>
</dbReference>
<name>A0A0L6UUM7_9BASI</name>
<feature type="domain" description="RRM" evidence="4">
    <location>
        <begin position="202"/>
        <end position="286"/>
    </location>
</feature>
<reference evidence="6 7" key="1">
    <citation type="submission" date="2015-08" db="EMBL/GenBank/DDBJ databases">
        <title>Next Generation Sequencing and Analysis of the Genome of Puccinia sorghi L Schw, the Causal Agent of Maize Common Rust.</title>
        <authorList>
            <person name="Rochi L."/>
            <person name="Burguener G."/>
            <person name="Darino M."/>
            <person name="Turjanski A."/>
            <person name="Kreff E."/>
            <person name="Dieguez M.J."/>
            <person name="Sacco F."/>
        </authorList>
    </citation>
    <scope>NUCLEOTIDE SEQUENCE [LARGE SCALE GENOMIC DNA]</scope>
    <source>
        <strain evidence="6 7">RO10H11247</strain>
    </source>
</reference>
<dbReference type="PROSITE" id="PS50102">
    <property type="entry name" value="RRM"/>
    <property type="match status" value="1"/>
</dbReference>
<dbReference type="PROSITE" id="PS51025">
    <property type="entry name" value="PWI"/>
    <property type="match status" value="1"/>
</dbReference>
<dbReference type="InterPro" id="IPR000504">
    <property type="entry name" value="RRM_dom"/>
</dbReference>
<keyword evidence="7" id="KW-1185">Reference proteome</keyword>
<evidence type="ECO:0000256" key="3">
    <source>
        <dbReference type="SAM" id="MobiDB-lite"/>
    </source>
</evidence>
<feature type="compositionally biased region" description="Pro residues" evidence="3">
    <location>
        <begin position="92"/>
        <end position="133"/>
    </location>
</feature>
<evidence type="ECO:0000313" key="6">
    <source>
        <dbReference type="EMBL" id="KNZ52241.1"/>
    </source>
</evidence>
<dbReference type="SUPFAM" id="SSF54928">
    <property type="entry name" value="RNA-binding domain, RBD"/>
    <property type="match status" value="1"/>
</dbReference>
<dbReference type="CDD" id="cd12446">
    <property type="entry name" value="RRM_RBM25"/>
    <property type="match status" value="1"/>
</dbReference>
<dbReference type="VEuPathDB" id="FungiDB:VP01_363g2"/>
<dbReference type="GO" id="GO:0003729">
    <property type="term" value="F:mRNA binding"/>
    <property type="evidence" value="ECO:0007669"/>
    <property type="project" value="TreeGrafter"/>
</dbReference>
<dbReference type="Gene3D" id="3.30.70.330">
    <property type="match status" value="1"/>
</dbReference>
<feature type="compositionally biased region" description="Basic and acidic residues" evidence="3">
    <location>
        <begin position="388"/>
        <end position="402"/>
    </location>
</feature>
<dbReference type="InterPro" id="IPR002483">
    <property type="entry name" value="PWI_dom"/>
</dbReference>
<feature type="compositionally biased region" description="Polar residues" evidence="3">
    <location>
        <begin position="466"/>
        <end position="475"/>
    </location>
</feature>
<evidence type="ECO:0000259" key="5">
    <source>
        <dbReference type="PROSITE" id="PS51025"/>
    </source>
</evidence>
<feature type="compositionally biased region" description="Basic and acidic residues" evidence="3">
    <location>
        <begin position="523"/>
        <end position="537"/>
    </location>
</feature>